<proteinExistence type="predicted"/>
<dbReference type="AlphaFoldDB" id="A0AAJ0GK49"/>
<gene>
    <name evidence="1" type="ORF">LTR09_000716</name>
</gene>
<organism evidence="1 2">
    <name type="scientific">Extremus antarcticus</name>
    <dbReference type="NCBI Taxonomy" id="702011"/>
    <lineage>
        <taxon>Eukaryota</taxon>
        <taxon>Fungi</taxon>
        <taxon>Dikarya</taxon>
        <taxon>Ascomycota</taxon>
        <taxon>Pezizomycotina</taxon>
        <taxon>Dothideomycetes</taxon>
        <taxon>Dothideomycetidae</taxon>
        <taxon>Mycosphaerellales</taxon>
        <taxon>Extremaceae</taxon>
        <taxon>Extremus</taxon>
    </lineage>
</organism>
<accession>A0AAJ0GK49</accession>
<reference evidence="1" key="1">
    <citation type="submission" date="2023-04" db="EMBL/GenBank/DDBJ databases">
        <title>Black Yeasts Isolated from many extreme environments.</title>
        <authorList>
            <person name="Coleine C."/>
            <person name="Stajich J.E."/>
            <person name="Selbmann L."/>
        </authorList>
    </citation>
    <scope>NUCLEOTIDE SEQUENCE</scope>
    <source>
        <strain evidence="1">CCFEE 5312</strain>
    </source>
</reference>
<name>A0AAJ0GK49_9PEZI</name>
<dbReference type="Proteomes" id="UP001271007">
    <property type="component" value="Unassembled WGS sequence"/>
</dbReference>
<evidence type="ECO:0000313" key="2">
    <source>
        <dbReference type="Proteomes" id="UP001271007"/>
    </source>
</evidence>
<sequence length="255" mass="28952">MSSEHTTSSSHIMEMPWPKRAERLFLDGMLDLPPEEMDRLRSELLPKWNTDASHSTVCPVFSVYLSSQNAVALFGKLRITMRLRYDGNLNGEEALAIILQDPRGLFQDSAVKYGAYHIFDSSSCDPSSQLPFHKLYVTMRRARGPDGRFLPLPPEDPVTEGSGWVETRPGDEEAFEYVIDLGSNQGWKDSIRAGHDYWLKYGVPRGMSVGRTEILDWRFGTMENWTGNVASQRDRTYVPIRLGPSNALKFQVESM</sequence>
<evidence type="ECO:0000313" key="1">
    <source>
        <dbReference type="EMBL" id="KAK3059150.1"/>
    </source>
</evidence>
<comment type="caution">
    <text evidence="1">The sequence shown here is derived from an EMBL/GenBank/DDBJ whole genome shotgun (WGS) entry which is preliminary data.</text>
</comment>
<dbReference type="EMBL" id="JAWDJX010000001">
    <property type="protein sequence ID" value="KAK3059150.1"/>
    <property type="molecule type" value="Genomic_DNA"/>
</dbReference>
<protein>
    <submittedName>
        <fullName evidence="1">Uncharacterized protein</fullName>
    </submittedName>
</protein>
<keyword evidence="2" id="KW-1185">Reference proteome</keyword>